<dbReference type="AlphaFoldDB" id="A0A7W7GM85"/>
<gene>
    <name evidence="1" type="ORF">HDA30_000200</name>
</gene>
<dbReference type="Proteomes" id="UP000540191">
    <property type="component" value="Unassembled WGS sequence"/>
</dbReference>
<dbReference type="Gene3D" id="1.10.10.10">
    <property type="entry name" value="Winged helix-like DNA-binding domain superfamily/Winged helix DNA-binding domain"/>
    <property type="match status" value="1"/>
</dbReference>
<accession>A0A7W7GM85</accession>
<dbReference type="EMBL" id="JACHNA010000001">
    <property type="protein sequence ID" value="MBB4734692.1"/>
    <property type="molecule type" value="Genomic_DNA"/>
</dbReference>
<name>A0A7W7GM85_9MICC</name>
<evidence type="ECO:0008006" key="3">
    <source>
        <dbReference type="Google" id="ProtNLM"/>
    </source>
</evidence>
<comment type="caution">
    <text evidence="1">The sequence shown here is derived from an EMBL/GenBank/DDBJ whole genome shotgun (WGS) entry which is preliminary data.</text>
</comment>
<evidence type="ECO:0000313" key="1">
    <source>
        <dbReference type="EMBL" id="MBB4734692.1"/>
    </source>
</evidence>
<keyword evidence="2" id="KW-1185">Reference proteome</keyword>
<reference evidence="1 2" key="1">
    <citation type="submission" date="2020-08" db="EMBL/GenBank/DDBJ databases">
        <title>Sequencing the genomes of 1000 actinobacteria strains.</title>
        <authorList>
            <person name="Klenk H.-P."/>
        </authorList>
    </citation>
    <scope>NUCLEOTIDE SEQUENCE [LARGE SCALE GENOMIC DNA]</scope>
    <source>
        <strain evidence="1 2">DSM 23974</strain>
    </source>
</reference>
<proteinExistence type="predicted"/>
<dbReference type="RefSeq" id="WP_184240828.1">
    <property type="nucleotide sequence ID" value="NZ_JACHNA010000001.1"/>
</dbReference>
<dbReference type="InterPro" id="IPR036388">
    <property type="entry name" value="WH-like_DNA-bd_sf"/>
</dbReference>
<sequence length="102" mass="11293">MSTTGREDHEVEMNVMAAEWAMNRTETTSVEQRMVLIQLAARADEDGRGAVSLAQLAQSSALTVGQVERHLAGMSWRRVLVVEVHDGRVLYRLPLTESEGQA</sequence>
<organism evidence="1 2">
    <name type="scientific">Micrococcus cohnii</name>
    <dbReference type="NCBI Taxonomy" id="993416"/>
    <lineage>
        <taxon>Bacteria</taxon>
        <taxon>Bacillati</taxon>
        <taxon>Actinomycetota</taxon>
        <taxon>Actinomycetes</taxon>
        <taxon>Micrococcales</taxon>
        <taxon>Micrococcaceae</taxon>
        <taxon>Micrococcus</taxon>
    </lineage>
</organism>
<protein>
    <recommendedName>
        <fullName evidence="3">Winged helix-turn-helix domain-containing protein</fullName>
    </recommendedName>
</protein>
<evidence type="ECO:0000313" key="2">
    <source>
        <dbReference type="Proteomes" id="UP000540191"/>
    </source>
</evidence>